<evidence type="ECO:0000313" key="5">
    <source>
        <dbReference type="Proteomes" id="UP001223646"/>
    </source>
</evidence>
<accession>A0AAW9SVL0</accession>
<dbReference type="Proteomes" id="UP001223646">
    <property type="component" value="Unassembled WGS sequence"/>
</dbReference>
<reference evidence="4" key="1">
    <citation type="submission" date="2023-05" db="EMBL/GenBank/DDBJ databases">
        <authorList>
            <person name="Du J."/>
        </authorList>
    </citation>
    <scope>NUCLEOTIDE SEQUENCE</scope>
    <source>
        <strain evidence="4">UMB1064</strain>
    </source>
</reference>
<feature type="transmembrane region" description="Helical" evidence="2">
    <location>
        <begin position="55"/>
        <end position="76"/>
    </location>
</feature>
<keyword evidence="2" id="KW-1133">Transmembrane helix</keyword>
<keyword evidence="2" id="KW-0812">Transmembrane</keyword>
<comment type="similarity">
    <text evidence="1">Belongs to the EamA transporter family.</text>
</comment>
<dbReference type="InterPro" id="IPR000620">
    <property type="entry name" value="EamA_dom"/>
</dbReference>
<dbReference type="GO" id="GO:0016020">
    <property type="term" value="C:membrane"/>
    <property type="evidence" value="ECO:0007669"/>
    <property type="project" value="InterPro"/>
</dbReference>
<feature type="transmembrane region" description="Helical" evidence="2">
    <location>
        <begin position="140"/>
        <end position="156"/>
    </location>
</feature>
<gene>
    <name evidence="4" type="ORF">QP460_007300</name>
</gene>
<name>A0AAW9SVL0_CORAY</name>
<evidence type="ECO:0000313" key="4">
    <source>
        <dbReference type="EMBL" id="MEO3717389.1"/>
    </source>
</evidence>
<evidence type="ECO:0000256" key="1">
    <source>
        <dbReference type="ARBA" id="ARBA00007362"/>
    </source>
</evidence>
<feature type="transmembrane region" description="Helical" evidence="2">
    <location>
        <begin position="88"/>
        <end position="109"/>
    </location>
</feature>
<feature type="transmembrane region" description="Helical" evidence="2">
    <location>
        <begin position="246"/>
        <end position="270"/>
    </location>
</feature>
<keyword evidence="2" id="KW-0472">Membrane</keyword>
<feature type="transmembrane region" description="Helical" evidence="2">
    <location>
        <begin position="276"/>
        <end position="295"/>
    </location>
</feature>
<feature type="domain" description="EamA" evidence="3">
    <location>
        <begin position="162"/>
        <end position="294"/>
    </location>
</feature>
<dbReference type="RefSeq" id="WP_231367158.1">
    <property type="nucleotide sequence ID" value="NZ_JASOOY020000027.1"/>
</dbReference>
<organism evidence="4 5">
    <name type="scientific">Corynebacterium amycolatum</name>
    <dbReference type="NCBI Taxonomy" id="43765"/>
    <lineage>
        <taxon>Bacteria</taxon>
        <taxon>Bacillati</taxon>
        <taxon>Actinomycetota</taxon>
        <taxon>Actinomycetes</taxon>
        <taxon>Mycobacteriales</taxon>
        <taxon>Corynebacteriaceae</taxon>
        <taxon>Corynebacterium</taxon>
    </lineage>
</organism>
<comment type="caution">
    <text evidence="4">The sequence shown here is derived from an EMBL/GenBank/DDBJ whole genome shotgun (WGS) entry which is preliminary data.</text>
</comment>
<feature type="transmembrane region" description="Helical" evidence="2">
    <location>
        <begin position="220"/>
        <end position="239"/>
    </location>
</feature>
<dbReference type="InterPro" id="IPR037185">
    <property type="entry name" value="EmrE-like"/>
</dbReference>
<dbReference type="AlphaFoldDB" id="A0AAW9SVL0"/>
<dbReference type="EMBL" id="JASOOY020000027">
    <property type="protein sequence ID" value="MEO3717389.1"/>
    <property type="molecule type" value="Genomic_DNA"/>
</dbReference>
<evidence type="ECO:0000256" key="2">
    <source>
        <dbReference type="SAM" id="Phobius"/>
    </source>
</evidence>
<feature type="transmembrane region" description="Helical" evidence="2">
    <location>
        <begin position="194"/>
        <end position="214"/>
    </location>
</feature>
<feature type="transmembrane region" description="Helical" evidence="2">
    <location>
        <begin position="162"/>
        <end position="182"/>
    </location>
</feature>
<dbReference type="Pfam" id="PF00892">
    <property type="entry name" value="EamA"/>
    <property type="match status" value="1"/>
</dbReference>
<feature type="transmembrane region" description="Helical" evidence="2">
    <location>
        <begin position="115"/>
        <end position="133"/>
    </location>
</feature>
<dbReference type="SUPFAM" id="SSF103481">
    <property type="entry name" value="Multidrug resistance efflux transporter EmrE"/>
    <property type="match status" value="1"/>
</dbReference>
<protein>
    <submittedName>
        <fullName evidence="4">EamA family transporter</fullName>
    </submittedName>
</protein>
<feature type="transmembrane region" description="Helical" evidence="2">
    <location>
        <begin position="23"/>
        <end position="49"/>
    </location>
</feature>
<proteinExistence type="inferred from homology"/>
<reference evidence="4" key="2">
    <citation type="submission" date="2024-05" db="EMBL/GenBank/DDBJ databases">
        <authorList>
            <person name="Wolfe A."/>
        </authorList>
    </citation>
    <scope>NUCLEOTIDE SEQUENCE</scope>
    <source>
        <strain evidence="4">UMB1064</strain>
    </source>
</reference>
<sequence>MSREENQTEVPQQGPLLQRVNKFLTLPVAPVILVLIGSLGTQAAAVLVTGMLSTVGAPGISGLRMTAAAIIMVVLFRPKLSGMTRARAINIVVYGIAMGMMSMMIYAAIARLPQGVAVTIDFLGPCVVSFLGLKMWRSRLWAIVAFIGVALIAQPSNDLDLIGIGYAAIGAIFFGAYTLFSARMGSSEGGGMPDLALSVVVAAIVLAPFSVSAAPLVDGSMWATIVISGFIGAVIPYVMDTIAAGIVSAAVVGTLFALDPVIGAILGWAFSGDRVTWSMALGIVLIAVAGAIITWRGARESRELAQ</sequence>
<evidence type="ECO:0000259" key="3">
    <source>
        <dbReference type="Pfam" id="PF00892"/>
    </source>
</evidence>